<dbReference type="AlphaFoldDB" id="A0A7U2RA56"/>
<organism evidence="5 6">
    <name type="scientific">Flavobacterium psychrophilum</name>
    <dbReference type="NCBI Taxonomy" id="96345"/>
    <lineage>
        <taxon>Bacteria</taxon>
        <taxon>Pseudomonadati</taxon>
        <taxon>Bacteroidota</taxon>
        <taxon>Flavobacteriia</taxon>
        <taxon>Flavobacteriales</taxon>
        <taxon>Flavobacteriaceae</taxon>
        <taxon>Flavobacterium</taxon>
    </lineage>
</organism>
<keyword evidence="2" id="KW-0472">Membrane</keyword>
<evidence type="ECO:0000256" key="3">
    <source>
        <dbReference type="ARBA" id="ARBA00023237"/>
    </source>
</evidence>
<evidence type="ECO:0000256" key="1">
    <source>
        <dbReference type="ARBA" id="ARBA00004442"/>
    </source>
</evidence>
<proteinExistence type="predicted"/>
<dbReference type="InterPro" id="IPR008969">
    <property type="entry name" value="CarboxyPept-like_regulatory"/>
</dbReference>
<dbReference type="InterPro" id="IPR036942">
    <property type="entry name" value="Beta-barrel_TonB_sf"/>
</dbReference>
<accession>A0A7U2RA56</accession>
<dbReference type="SUPFAM" id="SSF56935">
    <property type="entry name" value="Porins"/>
    <property type="match status" value="1"/>
</dbReference>
<keyword evidence="3" id="KW-0998">Cell outer membrane</keyword>
<evidence type="ECO:0000256" key="2">
    <source>
        <dbReference type="ARBA" id="ARBA00023136"/>
    </source>
</evidence>
<protein>
    <submittedName>
        <fullName evidence="5">Carboxypeptidase-like regulatory domain-containing protein</fullName>
    </submittedName>
</protein>
<dbReference type="Gene3D" id="2.60.40.1120">
    <property type="entry name" value="Carboxypeptidase-like, regulatory domain"/>
    <property type="match status" value="1"/>
</dbReference>
<gene>
    <name evidence="5" type="ORF">H0H26_14095</name>
</gene>
<dbReference type="EMBL" id="CP059075">
    <property type="protein sequence ID" value="QRE03979.1"/>
    <property type="molecule type" value="Genomic_DNA"/>
</dbReference>
<name>A0A7U2RA56_FLAPS</name>
<dbReference type="Proteomes" id="UP000596329">
    <property type="component" value="Chromosome"/>
</dbReference>
<keyword evidence="5" id="KW-0378">Hydrolase</keyword>
<keyword evidence="4" id="KW-0732">Signal</keyword>
<dbReference type="GO" id="GO:0004180">
    <property type="term" value="F:carboxypeptidase activity"/>
    <property type="evidence" value="ECO:0007669"/>
    <property type="project" value="UniProtKB-KW"/>
</dbReference>
<dbReference type="RefSeq" id="WP_203095981.1">
    <property type="nucleotide sequence ID" value="NZ_CP059075.1"/>
</dbReference>
<sequence>MKKLVISTLFVLQAFFGLAQTNTGITGKVLDAKTQKSLQNVVASIQNTNFTQLTNADGKFTFSGLSQGSQLLQIKSDGYKSQLFPIEILTGQMLDLGVVVLEEDASQEEKATLINITEDDLGDEGSGSEGTASLLQSSRDTFLQAAAYNFGQARFSVRGIDNEYANIMINGISMNRVADGRPQYGDWGGLNDATRNQEFTNGSAPSDYTFSGIAGTQEINTRASLYRKGTRLSFLNTNTNYSFRMMATHVSGMRTDGWAYVISAGRRWAENGYFDGTNYSANSFFASVEKKINEKHSLNFTSIFAQNKRGKNSPNTDEVTGLTSEKYNSYWGWQDGKKRNSRFKDSEEPIMMLTHYWKVTPKTNVNTTASYQTGRIGNSRFDYKYADNPDPIYYQNLPSYKLNYFNSTGDYLGNTSGYINAAADLKKNFTNDPQVNWDNIYKINKDNIANGSRIVQYEDRNDEDIITANTNIASQLSDNIFLNAGANYQYSYTKNFKNMLDLLGGTYFTDINTFGPTADQYQSDLNNPNRTLGVGQKYGYNYNIDVRKLDAFTQFKFVYKKVDFYLAQTFSRSTYQREGLYKNGYYPNDSFGKSKKIAFDNFGFKGGITYKISGKNYIDFNSIYMSKAPNAKDVFPNARVNNNIIPNLTNETIQGADLSYIVKTPKFKGRLTGYFSETLNATDVNFYFADGVGSGAFVTETITGINKKNRGAELGLEYQVTSTIKLTGVAAYGEYTFTNNPNVFLQNDSDPLNATGFYRDKGTASLQGYKQAGSPQQAFSAGIEYRDPKFWWIGLNANYIGENFIDVSFIKRTASYFDKANNTGVTIDQEKAGKYLEQEKFNPIRLLNLVGGKSWRIGNGYTLGLFANLNNVLDVKYKTGGFEQSRNASYKQDDQDHFSGGPLVFGSKYFNGYGRTYTANIYLTF</sequence>
<dbReference type="Gene3D" id="2.40.170.20">
    <property type="entry name" value="TonB-dependent receptor, beta-barrel domain"/>
    <property type="match status" value="1"/>
</dbReference>
<feature type="signal peptide" evidence="4">
    <location>
        <begin position="1"/>
        <end position="19"/>
    </location>
</feature>
<evidence type="ECO:0000313" key="6">
    <source>
        <dbReference type="Proteomes" id="UP000596329"/>
    </source>
</evidence>
<keyword evidence="5" id="KW-0645">Protease</keyword>
<evidence type="ECO:0000256" key="4">
    <source>
        <dbReference type="SAM" id="SignalP"/>
    </source>
</evidence>
<comment type="subcellular location">
    <subcellularLocation>
        <location evidence="1">Cell outer membrane</location>
    </subcellularLocation>
</comment>
<dbReference type="GO" id="GO:0009279">
    <property type="term" value="C:cell outer membrane"/>
    <property type="evidence" value="ECO:0007669"/>
    <property type="project" value="UniProtKB-SubCell"/>
</dbReference>
<reference evidence="5 6" key="1">
    <citation type="submission" date="2020-07" db="EMBL/GenBank/DDBJ databases">
        <title>Genomic characterization of Flavobacterium psychrophilum strains.</title>
        <authorList>
            <person name="Castillo D."/>
            <person name="Jorgensen J."/>
            <person name="Middelboe M."/>
        </authorList>
    </citation>
    <scope>NUCLEOTIDE SEQUENCE [LARGE SCALE GENOMIC DNA]</scope>
    <source>
        <strain evidence="5 6">FPS-R7</strain>
    </source>
</reference>
<dbReference type="Pfam" id="PF13715">
    <property type="entry name" value="CarbopepD_reg_2"/>
    <property type="match status" value="1"/>
</dbReference>
<dbReference type="SUPFAM" id="SSF49464">
    <property type="entry name" value="Carboxypeptidase regulatory domain-like"/>
    <property type="match status" value="1"/>
</dbReference>
<evidence type="ECO:0000313" key="5">
    <source>
        <dbReference type="EMBL" id="QRE03979.1"/>
    </source>
</evidence>
<feature type="chain" id="PRO_5031024533" evidence="4">
    <location>
        <begin position="20"/>
        <end position="925"/>
    </location>
</feature>
<keyword evidence="5" id="KW-0121">Carboxypeptidase</keyword>